<name>A0A914DUA5_9BILA</name>
<dbReference type="InterPro" id="IPR038885">
    <property type="entry name" value="PLB1"/>
</dbReference>
<sequence>MDHAELFEYQANQACNLDHCSSCWNNNYTLADLAQVVLQYQQAEKSLEQSGYFDTTDDFTLVTQPMFVNVTTPPLNANGTYNKEFFSSDCFHWSQYGHAVIASYLWQNMLQPIGSKNHQANLSVPALPLSCPDSSCPFIRTTKNSANCQQYYTEPAW</sequence>
<dbReference type="AlphaFoldDB" id="A0A914DUA5"/>
<protein>
    <submittedName>
        <fullName evidence="2">Uncharacterized protein</fullName>
    </submittedName>
</protein>
<dbReference type="GO" id="GO:0004620">
    <property type="term" value="F:phospholipase activity"/>
    <property type="evidence" value="ECO:0007669"/>
    <property type="project" value="InterPro"/>
</dbReference>
<dbReference type="PANTHER" id="PTHR21325:SF44">
    <property type="entry name" value="TRIACYLGLYCEROL LIPASE"/>
    <property type="match status" value="1"/>
</dbReference>
<dbReference type="SUPFAM" id="SSF52266">
    <property type="entry name" value="SGNH hydrolase"/>
    <property type="match status" value="1"/>
</dbReference>
<keyword evidence="1" id="KW-1185">Reference proteome</keyword>
<proteinExistence type="predicted"/>
<dbReference type="PANTHER" id="PTHR21325">
    <property type="entry name" value="PHOSPHOLIPASE B, PLB1"/>
    <property type="match status" value="1"/>
</dbReference>
<organism evidence="1 2">
    <name type="scientific">Acrobeloides nanus</name>
    <dbReference type="NCBI Taxonomy" id="290746"/>
    <lineage>
        <taxon>Eukaryota</taxon>
        <taxon>Metazoa</taxon>
        <taxon>Ecdysozoa</taxon>
        <taxon>Nematoda</taxon>
        <taxon>Chromadorea</taxon>
        <taxon>Rhabditida</taxon>
        <taxon>Tylenchina</taxon>
        <taxon>Cephalobomorpha</taxon>
        <taxon>Cephaloboidea</taxon>
        <taxon>Cephalobidae</taxon>
        <taxon>Acrobeloides</taxon>
    </lineage>
</organism>
<evidence type="ECO:0000313" key="1">
    <source>
        <dbReference type="Proteomes" id="UP000887540"/>
    </source>
</evidence>
<dbReference type="GO" id="GO:0006644">
    <property type="term" value="P:phospholipid metabolic process"/>
    <property type="evidence" value="ECO:0007669"/>
    <property type="project" value="TreeGrafter"/>
</dbReference>
<evidence type="ECO:0000313" key="2">
    <source>
        <dbReference type="WBParaSite" id="ACRNAN_scaffold372.g16901.t1"/>
    </source>
</evidence>
<accession>A0A914DUA5</accession>
<dbReference type="Proteomes" id="UP000887540">
    <property type="component" value="Unplaced"/>
</dbReference>
<dbReference type="WBParaSite" id="ACRNAN_scaffold372.g16901.t1">
    <property type="protein sequence ID" value="ACRNAN_scaffold372.g16901.t1"/>
    <property type="gene ID" value="ACRNAN_scaffold372.g16901"/>
</dbReference>
<reference evidence="2" key="1">
    <citation type="submission" date="2022-11" db="UniProtKB">
        <authorList>
            <consortium name="WormBaseParasite"/>
        </authorList>
    </citation>
    <scope>IDENTIFICATION</scope>
</reference>